<name>A0A0B6YH33_9EUPU</name>
<protein>
    <submittedName>
        <fullName evidence="1">Uncharacterized protein</fullName>
    </submittedName>
</protein>
<organism evidence="1">
    <name type="scientific">Arion vulgaris</name>
    <dbReference type="NCBI Taxonomy" id="1028688"/>
    <lineage>
        <taxon>Eukaryota</taxon>
        <taxon>Metazoa</taxon>
        <taxon>Spiralia</taxon>
        <taxon>Lophotrochozoa</taxon>
        <taxon>Mollusca</taxon>
        <taxon>Gastropoda</taxon>
        <taxon>Heterobranchia</taxon>
        <taxon>Euthyneura</taxon>
        <taxon>Panpulmonata</taxon>
        <taxon>Eupulmonata</taxon>
        <taxon>Stylommatophora</taxon>
        <taxon>Helicina</taxon>
        <taxon>Arionoidea</taxon>
        <taxon>Arionidae</taxon>
        <taxon>Arion</taxon>
    </lineage>
</organism>
<dbReference type="EMBL" id="HACG01008622">
    <property type="protein sequence ID" value="CEK55487.1"/>
    <property type="molecule type" value="Transcribed_RNA"/>
</dbReference>
<gene>
    <name evidence="1" type="primary">ORF25339</name>
</gene>
<proteinExistence type="predicted"/>
<accession>A0A0B6YH33</accession>
<dbReference type="AlphaFoldDB" id="A0A0B6YH33"/>
<feature type="non-terminal residue" evidence="1">
    <location>
        <position position="1"/>
    </location>
</feature>
<evidence type="ECO:0000313" key="1">
    <source>
        <dbReference type="EMBL" id="CEK55487.1"/>
    </source>
</evidence>
<sequence>RLERKEKSAKIQVAQCDSYQQLDYGGHGDVKIIGVATNANIQSCMQAQRLYEYDTEY</sequence>
<reference evidence="1" key="1">
    <citation type="submission" date="2014-12" db="EMBL/GenBank/DDBJ databases">
        <title>Insight into the proteome of Arion vulgaris.</title>
        <authorList>
            <person name="Aradska J."/>
            <person name="Bulat T."/>
            <person name="Smidak R."/>
            <person name="Sarate P."/>
            <person name="Gangsoo J."/>
            <person name="Sialana F."/>
            <person name="Bilban M."/>
            <person name="Lubec G."/>
        </authorList>
    </citation>
    <scope>NUCLEOTIDE SEQUENCE</scope>
    <source>
        <tissue evidence="1">Skin</tissue>
    </source>
</reference>